<dbReference type="PANTHER" id="PTHR35807:SF1">
    <property type="entry name" value="TRANSCRIPTIONAL REGULATOR REDD"/>
    <property type="match status" value="1"/>
</dbReference>
<dbReference type="SMART" id="SM01043">
    <property type="entry name" value="BTAD"/>
    <property type="match status" value="1"/>
</dbReference>
<dbReference type="GO" id="GO:0006355">
    <property type="term" value="P:regulation of DNA-templated transcription"/>
    <property type="evidence" value="ECO:0007669"/>
    <property type="project" value="InterPro"/>
</dbReference>
<dbReference type="InterPro" id="IPR016032">
    <property type="entry name" value="Sig_transdc_resp-reg_C-effctor"/>
</dbReference>
<dbReference type="InterPro" id="IPR041664">
    <property type="entry name" value="AAA_16"/>
</dbReference>
<keyword evidence="3 5" id="KW-0238">DNA-binding</keyword>
<dbReference type="Pfam" id="PF03704">
    <property type="entry name" value="BTAD"/>
    <property type="match status" value="1"/>
</dbReference>
<evidence type="ECO:0000256" key="3">
    <source>
        <dbReference type="ARBA" id="ARBA00023125"/>
    </source>
</evidence>
<dbReference type="OrthoDB" id="134712at2"/>
<reference evidence="8 9" key="1">
    <citation type="submission" date="2017-02" db="EMBL/GenBank/DDBJ databases">
        <title>The new phylogeny of genus Mycobacterium.</title>
        <authorList>
            <person name="Tortoli E."/>
            <person name="Trovato A."/>
            <person name="Cirillo D.M."/>
        </authorList>
    </citation>
    <scope>NUCLEOTIDE SEQUENCE [LARGE SCALE GENOMIC DNA]</scope>
    <source>
        <strain evidence="8 9">FI-09383</strain>
    </source>
</reference>
<dbReference type="InterPro" id="IPR051677">
    <property type="entry name" value="AfsR-DnrI-RedD_regulator"/>
</dbReference>
<gene>
    <name evidence="8" type="ORF">BST23_15315</name>
</gene>
<dbReference type="SMART" id="SM00862">
    <property type="entry name" value="Trans_reg_C"/>
    <property type="match status" value="1"/>
</dbReference>
<dbReference type="PROSITE" id="PS51755">
    <property type="entry name" value="OMPR_PHOB"/>
    <property type="match status" value="1"/>
</dbReference>
<proteinExistence type="inferred from homology"/>
<dbReference type="SUPFAM" id="SSF52540">
    <property type="entry name" value="P-loop containing nucleoside triphosphate hydrolases"/>
    <property type="match status" value="1"/>
</dbReference>
<dbReference type="Gene3D" id="1.25.40.10">
    <property type="entry name" value="Tetratricopeptide repeat domain"/>
    <property type="match status" value="1"/>
</dbReference>
<dbReference type="STRING" id="81858.BST23_15315"/>
<dbReference type="InterPro" id="IPR011990">
    <property type="entry name" value="TPR-like_helical_dom_sf"/>
</dbReference>
<name>A0A1X0CXV7_9MYCO</name>
<dbReference type="Pfam" id="PF13191">
    <property type="entry name" value="AAA_16"/>
    <property type="match status" value="1"/>
</dbReference>
<dbReference type="Gene3D" id="3.40.50.300">
    <property type="entry name" value="P-loop containing nucleotide triphosphate hydrolases"/>
    <property type="match status" value="1"/>
</dbReference>
<dbReference type="Proteomes" id="UP000192772">
    <property type="component" value="Unassembled WGS sequence"/>
</dbReference>
<dbReference type="PANTHER" id="PTHR35807">
    <property type="entry name" value="TRANSCRIPTIONAL REGULATOR REDD-RELATED"/>
    <property type="match status" value="1"/>
</dbReference>
<evidence type="ECO:0000256" key="6">
    <source>
        <dbReference type="SAM" id="MobiDB-lite"/>
    </source>
</evidence>
<dbReference type="EMBL" id="MVHP01000017">
    <property type="protein sequence ID" value="ORA64908.1"/>
    <property type="molecule type" value="Genomic_DNA"/>
</dbReference>
<feature type="region of interest" description="Disordered" evidence="6">
    <location>
        <begin position="255"/>
        <end position="276"/>
    </location>
</feature>
<evidence type="ECO:0000256" key="2">
    <source>
        <dbReference type="ARBA" id="ARBA00023015"/>
    </source>
</evidence>
<dbReference type="SUPFAM" id="SSF48452">
    <property type="entry name" value="TPR-like"/>
    <property type="match status" value="1"/>
</dbReference>
<comment type="similarity">
    <text evidence="1">Belongs to the AfsR/DnrI/RedD regulatory family.</text>
</comment>
<accession>A0A1X0CXV7</accession>
<feature type="domain" description="OmpR/PhoB-type" evidence="7">
    <location>
        <begin position="1"/>
        <end position="101"/>
    </location>
</feature>
<keyword evidence="4" id="KW-0804">Transcription</keyword>
<dbReference type="SUPFAM" id="SSF46894">
    <property type="entry name" value="C-terminal effector domain of the bipartite response regulators"/>
    <property type="match status" value="1"/>
</dbReference>
<protein>
    <submittedName>
        <fullName evidence="8">Transcriptional regulator</fullName>
    </submittedName>
</protein>
<keyword evidence="2" id="KW-0805">Transcription regulation</keyword>
<dbReference type="CDD" id="cd15831">
    <property type="entry name" value="BTAD"/>
    <property type="match status" value="1"/>
</dbReference>
<evidence type="ECO:0000313" key="9">
    <source>
        <dbReference type="Proteomes" id="UP000192772"/>
    </source>
</evidence>
<evidence type="ECO:0000256" key="4">
    <source>
        <dbReference type="ARBA" id="ARBA00023163"/>
    </source>
</evidence>
<dbReference type="Pfam" id="PF00486">
    <property type="entry name" value="Trans_reg_C"/>
    <property type="match status" value="1"/>
</dbReference>
<dbReference type="InterPro" id="IPR027417">
    <property type="entry name" value="P-loop_NTPase"/>
</dbReference>
<feature type="DNA-binding region" description="OmpR/PhoB-type" evidence="5">
    <location>
        <begin position="1"/>
        <end position="101"/>
    </location>
</feature>
<dbReference type="GO" id="GO:0003677">
    <property type="term" value="F:DNA binding"/>
    <property type="evidence" value="ECO:0007669"/>
    <property type="project" value="UniProtKB-UniRule"/>
</dbReference>
<evidence type="ECO:0000313" key="8">
    <source>
        <dbReference type="EMBL" id="ORA64908.1"/>
    </source>
</evidence>
<evidence type="ECO:0000259" key="7">
    <source>
        <dbReference type="PROSITE" id="PS51755"/>
    </source>
</evidence>
<comment type="caution">
    <text evidence="8">The sequence shown here is derived from an EMBL/GenBank/DDBJ whole genome shotgun (WGS) entry which is preliminary data.</text>
</comment>
<dbReference type="RefSeq" id="WP_083043203.1">
    <property type="nucleotide sequence ID" value="NZ_MVHP01000017.1"/>
</dbReference>
<feature type="compositionally biased region" description="Pro residues" evidence="6">
    <location>
        <begin position="256"/>
        <end position="276"/>
    </location>
</feature>
<dbReference type="InterPro" id="IPR001867">
    <property type="entry name" value="OmpR/PhoB-type_DNA-bd"/>
</dbReference>
<dbReference type="Gene3D" id="1.10.10.10">
    <property type="entry name" value="Winged helix-like DNA-binding domain superfamily/Winged helix DNA-binding domain"/>
    <property type="match status" value="1"/>
</dbReference>
<dbReference type="InterPro" id="IPR036388">
    <property type="entry name" value="WH-like_DNA-bd_sf"/>
</dbReference>
<dbReference type="AlphaFoldDB" id="A0A1X0CXV7"/>
<organism evidence="8 9">
    <name type="scientific">Mycolicibacterium elephantis</name>
    <dbReference type="NCBI Taxonomy" id="81858"/>
    <lineage>
        <taxon>Bacteria</taxon>
        <taxon>Bacillati</taxon>
        <taxon>Actinomycetota</taxon>
        <taxon>Actinomycetes</taxon>
        <taxon>Mycobacteriales</taxon>
        <taxon>Mycobacteriaceae</taxon>
        <taxon>Mycolicibacterium</taxon>
    </lineage>
</organism>
<evidence type="ECO:0000256" key="1">
    <source>
        <dbReference type="ARBA" id="ARBA00005820"/>
    </source>
</evidence>
<dbReference type="GO" id="GO:0000160">
    <property type="term" value="P:phosphorelay signal transduction system"/>
    <property type="evidence" value="ECO:0007669"/>
    <property type="project" value="InterPro"/>
</dbReference>
<sequence length="1097" mass="116685">MSALVRLAVLGPTRARIADQEVDLGGRRQRALLARLVLARGQVVSVDRLTDDLWSGEPPPKALAALQVYVSHLRKALEPDRRRRTPATVIVSAVPGYCLKLPVEHVDAWHFEAKLADAQQEQQAQRRLALLVDAVMLWGGDPFLDVRDELWSSAEVARLDELHLGALEAIAQARLALGHDSQVIASMQRHVDQHPGRESAACLLATALYRTGNQAAALDVLRRVRRHLIEEHGLEAGPAVRNLESDILRHADHLTVPPPAAAPAAEPPAQPQPAVPPLRGRDDELAVIEQAAREALAGRTRLVWIGGEAGAGKSMLVRAAAERLRTTGFDVTVGSCPEIDGAPPGWAWTEILRDLTRDRQETAQHDALAPLLHHGGAAGESGPFWMASALADALQEAATRRPLAIVLDDLHRTDGLTLELLRLVTDRLQSIAILMIGTYRPSESDTELETARAALISHTSAHLRLTGLDAAGVAALMTDCGVSAVGGEVLRTLRDRTDGNPLFVREMARLVTAEGWNAIGTVPVGVRDVLRRRLARLPGPTVTALRQAAVLGRDIDVDVLAELSGRDVDDLLDALEPAMLAGLLDEPGPSRVRFTHALIRDTLYEDTSLLRRTRLHASALALLRRPGRATDSAELAHHAVAAATSETASAAASFAIAAARDADNACAPVEAARLWRSALQMLELARRPGATAAGLDTVVEVRCGLVSSLANAGDAMTARGELKRALTVARGRDDMTLRLLLAWDAPLVWRVRASEPMDPDVVEPLRRLLGTELPDGVRARLLVTLFAELEGADPAAAVSASAEAVALARRIDDADPAGRRLVCAALNAAAYCALGPDDAGKRDSAAAEFLRYAEASGQADYEAVAHWLMFLSAAARSDLATAQRHVDLAVARAGTGQLGHLLTVLDIFTAQLTVLAGRPGEGEKRYLAGAARLAEHGAVNGAHIAVIGRISAALARGDLGPLADELLAIHEHVSTSVCEAAVLALLAAGRSGEARLLWAQRKPVERSYYWLAMTTLRAHAAALLGDVDQARSCAEELAPYSGRMAGLDNGSLLTGPVDDALAAVEDLLGETAKAQAHRAAAEALRARLAADAARLIG</sequence>
<evidence type="ECO:0000256" key="5">
    <source>
        <dbReference type="PROSITE-ProRule" id="PRU01091"/>
    </source>
</evidence>
<dbReference type="InterPro" id="IPR005158">
    <property type="entry name" value="BTAD"/>
</dbReference>